<dbReference type="CDD" id="cd02440">
    <property type="entry name" value="AdoMet_MTases"/>
    <property type="match status" value="1"/>
</dbReference>
<evidence type="ECO:0000256" key="1">
    <source>
        <dbReference type="ARBA" id="ARBA00022679"/>
    </source>
</evidence>
<dbReference type="Gene3D" id="3.40.50.150">
    <property type="entry name" value="Vaccinia Virus protein VP39"/>
    <property type="match status" value="1"/>
</dbReference>
<dbReference type="PANTHER" id="PTHR43861:SF3">
    <property type="entry name" value="PUTATIVE (AFU_ORTHOLOGUE AFUA_2G14390)-RELATED"/>
    <property type="match status" value="1"/>
</dbReference>
<keyword evidence="1" id="KW-0808">Transferase</keyword>
<feature type="domain" description="Methyltransferase" evidence="3">
    <location>
        <begin position="53"/>
        <end position="132"/>
    </location>
</feature>
<dbReference type="AlphaFoldDB" id="A0A158C152"/>
<protein>
    <submittedName>
        <fullName evidence="4">Trans-aconitate 2-methyltransferase</fullName>
    </submittedName>
</protein>
<sequence length="408" mass="46271">MKDINSKQYWDNRFSTDWVSAGGHEQTRFFAMIAAKAMPAWLKEQIRQEELEVCDWGCAEGQGVDELGKWIGTTSITGVDISEVAIEKARAAFPEARFKTQSVDQMEEYDIVFSSNTLEHFDRPFEVMANLAQRARRYLVVLLPFQEYVRISEHFFTFDFDNLPVSPAPGFSAVACRVVDAAKVNIDFWNGKQILVVYARLSALGDGRPHLKNLFVGDDSYEDFAQTRTRQMAEECRFRAEELSRTRSELAAVHARLENECKELADLRAKGDAIAHGLTADRDTMKTQLDQCLQKASDDREDLARAQAKALESAADLERVREQAYEYARELERIRAEAGQPAIEAERLRNALAHARERADALAQEGPQRDIALTEARNAASDLKGQLDAMMRTKTWRTRNAILKLIGR</sequence>
<name>A0A158C152_9BURK</name>
<comment type="caution">
    <text evidence="4">The sequence shown here is derived from an EMBL/GenBank/DDBJ whole genome shotgun (WGS) entry which is preliminary data.</text>
</comment>
<evidence type="ECO:0000313" key="4">
    <source>
        <dbReference type="EMBL" id="SAK76094.1"/>
    </source>
</evidence>
<dbReference type="InterPro" id="IPR029063">
    <property type="entry name" value="SAM-dependent_MTases_sf"/>
</dbReference>
<gene>
    <name evidence="4" type="ORF">AWB79_04562</name>
</gene>
<feature type="coiled-coil region" evidence="2">
    <location>
        <begin position="240"/>
        <end position="393"/>
    </location>
</feature>
<keyword evidence="5" id="KW-1185">Reference proteome</keyword>
<dbReference type="EMBL" id="FCOA02000016">
    <property type="protein sequence ID" value="SAK76094.1"/>
    <property type="molecule type" value="Genomic_DNA"/>
</dbReference>
<dbReference type="Pfam" id="PF13649">
    <property type="entry name" value="Methyltransf_25"/>
    <property type="match status" value="1"/>
</dbReference>
<evidence type="ECO:0000259" key="3">
    <source>
        <dbReference type="Pfam" id="PF13649"/>
    </source>
</evidence>
<dbReference type="InterPro" id="IPR041698">
    <property type="entry name" value="Methyltransf_25"/>
</dbReference>
<dbReference type="Proteomes" id="UP000054851">
    <property type="component" value="Unassembled WGS sequence"/>
</dbReference>
<keyword evidence="2" id="KW-0175">Coiled coil</keyword>
<dbReference type="SUPFAM" id="SSF53335">
    <property type="entry name" value="S-adenosyl-L-methionine-dependent methyltransferases"/>
    <property type="match status" value="1"/>
</dbReference>
<dbReference type="OrthoDB" id="9816564at2"/>
<dbReference type="GO" id="GO:0016740">
    <property type="term" value="F:transferase activity"/>
    <property type="evidence" value="ECO:0007669"/>
    <property type="project" value="UniProtKB-KW"/>
</dbReference>
<reference evidence="4" key="1">
    <citation type="submission" date="2016-01" db="EMBL/GenBank/DDBJ databases">
        <authorList>
            <person name="Peeters C."/>
        </authorList>
    </citation>
    <scope>NUCLEOTIDE SEQUENCE</scope>
    <source>
        <strain evidence="4">LMG 29322</strain>
    </source>
</reference>
<organism evidence="4 5">
    <name type="scientific">Caballeronia hypogeia</name>
    <dbReference type="NCBI Taxonomy" id="1777140"/>
    <lineage>
        <taxon>Bacteria</taxon>
        <taxon>Pseudomonadati</taxon>
        <taxon>Pseudomonadota</taxon>
        <taxon>Betaproteobacteria</taxon>
        <taxon>Burkholderiales</taxon>
        <taxon>Burkholderiaceae</taxon>
        <taxon>Caballeronia</taxon>
    </lineage>
</organism>
<proteinExistence type="predicted"/>
<dbReference type="PANTHER" id="PTHR43861">
    <property type="entry name" value="TRANS-ACONITATE 2-METHYLTRANSFERASE-RELATED"/>
    <property type="match status" value="1"/>
</dbReference>
<accession>A0A158C152</accession>
<evidence type="ECO:0000313" key="5">
    <source>
        <dbReference type="Proteomes" id="UP000054851"/>
    </source>
</evidence>
<dbReference type="STRING" id="1777140.AWB79_04562"/>
<evidence type="ECO:0000256" key="2">
    <source>
        <dbReference type="SAM" id="Coils"/>
    </source>
</evidence>
<dbReference type="RefSeq" id="WP_061169678.1">
    <property type="nucleotide sequence ID" value="NZ_FCOA02000016.1"/>
</dbReference>